<keyword evidence="7" id="KW-1185">Reference proteome</keyword>
<dbReference type="GO" id="GO:0005524">
    <property type="term" value="F:ATP binding"/>
    <property type="evidence" value="ECO:0007669"/>
    <property type="project" value="UniProtKB-KW"/>
</dbReference>
<dbReference type="RefSeq" id="WP_014449802.1">
    <property type="nucleotide sequence ID" value="NC_017094.1"/>
</dbReference>
<gene>
    <name evidence="6" type="ordered locus">LFE_1636</name>
</gene>
<dbReference type="GO" id="GO:0016887">
    <property type="term" value="F:ATP hydrolysis activity"/>
    <property type="evidence" value="ECO:0007669"/>
    <property type="project" value="InterPro"/>
</dbReference>
<keyword evidence="4" id="KW-0812">Transmembrane</keyword>
<dbReference type="KEGG" id="lfc:LFE_1636"/>
<evidence type="ECO:0000256" key="2">
    <source>
        <dbReference type="ARBA" id="ARBA00022840"/>
    </source>
</evidence>
<dbReference type="STRING" id="1162668.LFE_1636"/>
<dbReference type="eggNOG" id="COG0464">
    <property type="taxonomic scope" value="Bacteria"/>
</dbReference>
<dbReference type="InterPro" id="IPR050130">
    <property type="entry name" value="ClpA_ClpB"/>
</dbReference>
<dbReference type="InterPro" id="IPR027417">
    <property type="entry name" value="P-loop_NTPase"/>
</dbReference>
<reference evidence="7" key="2">
    <citation type="submission" date="2012-03" db="EMBL/GenBank/DDBJ databases">
        <title>The complete genome sequence of the pioneer microbe on fresh volcanic deposit, Leptospirillum ferrooxidans strain C2-3.</title>
        <authorList>
            <person name="Fujimura R."/>
            <person name="Sato Y."/>
            <person name="Nishizawa T."/>
            <person name="Nanba K."/>
            <person name="Oshima K."/>
            <person name="Hattori M."/>
            <person name="Kamijo T."/>
            <person name="Ohta H."/>
        </authorList>
    </citation>
    <scope>NUCLEOTIDE SEQUENCE [LARGE SCALE GENOMIC DNA]</scope>
    <source>
        <strain evidence="7">C2-3</strain>
    </source>
</reference>
<feature type="domain" description="AAA+ ATPase" evidence="5">
    <location>
        <begin position="746"/>
        <end position="894"/>
    </location>
</feature>
<dbReference type="PATRIC" id="fig|1162668.3.peg.1947"/>
<dbReference type="PANTHER" id="PTHR11638:SF18">
    <property type="entry name" value="HEAT SHOCK PROTEIN 104"/>
    <property type="match status" value="1"/>
</dbReference>
<evidence type="ECO:0000256" key="1">
    <source>
        <dbReference type="ARBA" id="ARBA00022741"/>
    </source>
</evidence>
<dbReference type="InterPro" id="IPR003959">
    <property type="entry name" value="ATPase_AAA_core"/>
</dbReference>
<dbReference type="SUPFAM" id="SSF52540">
    <property type="entry name" value="P-loop containing nucleoside triphosphate hydrolases"/>
    <property type="match status" value="2"/>
</dbReference>
<evidence type="ECO:0000256" key="3">
    <source>
        <dbReference type="SAM" id="Coils"/>
    </source>
</evidence>
<dbReference type="HOGENOM" id="CLU_313892_0_0_0"/>
<evidence type="ECO:0000256" key="4">
    <source>
        <dbReference type="SAM" id="Phobius"/>
    </source>
</evidence>
<feature type="transmembrane region" description="Helical" evidence="4">
    <location>
        <begin position="154"/>
        <end position="174"/>
    </location>
</feature>
<keyword evidence="1" id="KW-0547">Nucleotide-binding</keyword>
<dbReference type="GO" id="GO:0005737">
    <property type="term" value="C:cytoplasm"/>
    <property type="evidence" value="ECO:0007669"/>
    <property type="project" value="TreeGrafter"/>
</dbReference>
<dbReference type="GO" id="GO:0008233">
    <property type="term" value="F:peptidase activity"/>
    <property type="evidence" value="ECO:0007669"/>
    <property type="project" value="UniProtKB-KW"/>
</dbReference>
<feature type="transmembrane region" description="Helical" evidence="4">
    <location>
        <begin position="32"/>
        <end position="58"/>
    </location>
</feature>
<dbReference type="SMART" id="SM00382">
    <property type="entry name" value="AAA"/>
    <property type="match status" value="1"/>
</dbReference>
<keyword evidence="3" id="KW-0175">Coiled coil</keyword>
<dbReference type="InterPro" id="IPR001270">
    <property type="entry name" value="ClpA/B"/>
</dbReference>
<organism evidence="6 7">
    <name type="scientific">Leptospirillum ferrooxidans (strain C2-3)</name>
    <dbReference type="NCBI Taxonomy" id="1162668"/>
    <lineage>
        <taxon>Bacteria</taxon>
        <taxon>Pseudomonadati</taxon>
        <taxon>Nitrospirota</taxon>
        <taxon>Nitrospiria</taxon>
        <taxon>Nitrospirales</taxon>
        <taxon>Nitrospiraceae</taxon>
        <taxon>Leptospirillum</taxon>
    </lineage>
</organism>
<name>I0IPW8_LEPFC</name>
<keyword evidence="2" id="KW-0067">ATP-binding</keyword>
<feature type="transmembrane region" description="Helical" evidence="4">
    <location>
        <begin position="79"/>
        <end position="100"/>
    </location>
</feature>
<dbReference type="eggNOG" id="COG0542">
    <property type="taxonomic scope" value="Bacteria"/>
</dbReference>
<keyword evidence="4" id="KW-0472">Membrane</keyword>
<dbReference type="AlphaFoldDB" id="I0IPW8"/>
<keyword evidence="6" id="KW-0378">Hydrolase</keyword>
<dbReference type="Gene3D" id="3.40.50.300">
    <property type="entry name" value="P-loop containing nucleotide triphosphate hydrolases"/>
    <property type="match status" value="2"/>
</dbReference>
<dbReference type="Gene3D" id="1.10.8.60">
    <property type="match status" value="1"/>
</dbReference>
<dbReference type="PRINTS" id="PR00300">
    <property type="entry name" value="CLPPROTEASEA"/>
</dbReference>
<accession>I0IPW8</accession>
<sequence>MFTKLLLVGSGLLIVSLGTILRKYVDPLFDDYPLLATLALGLVILTFITAIMITSTNYAKPLPVRSKKKRPGDTPPPPISFFLEWGIIASIMTMIGIHFSSSQSTLAWGLWITSGTIFISCLFFLMIPSTIPQQLPGGEVGTQQNILHLPPGAFAFWTTSIFTGVFFLVMGAVLKPYATVASIASFGVGTGWCISALTFAILTGILLGGITIVQGGNNKKLVPEENFTTFQGNQEFKLSMMKAYSDFINHQGLFSAEHNGILLWGGTPAGRNTIVRSFAGESGRAFLELKLSGFNLLEKHILKEQLQRFFRKIKPLQPAVLHITDYDEILGTADGALPPPFDAIRDLLEELLRLKNTLVVATVPSLTGIPDDFKTSPLMHWVIEVPLPDPSSRSSLLKRILQIEAKKKEALAGDISLISEEMVNGYDLKKLGEMMDGFSIEVIEEVVQNALNTARELKRALRQLDLDVSIRKKKQGIKDPTIGPMEAIRALLTPEKIRLTLIEKAVEVALQNKRRSREPIIIVGPDPILRMQIIQLLAERELFSFNALLQKELSRNSLAAMRNFIIQSRKKRPAILYIDPIELLFPRVQLSNFGYHGEIYNQKVIELTQVLQDKQYWFVGSNPQISSIDPMILRKLTKVIDINELQRELIGQIEEHALAQILDGVPLEQVDLSQFLKEPIIPTENHPQEMKEPLEPLQKHPNIQLNLPELPTTLIPGYFGRDEVQEEILSVLDSSKLKIRTGGSKLLGSFFFIGPNQTGKKTMAQAISEFLYKKPKSLIYRDMSLYEELYYSEQFIRKPVLERSPVNVPEGLWDILKENPDQLLYLDNIERAHPSVWSSVEDLLRTGALHWQKQELSLANMTIVMSTTLFSPQEIAALDVEDRASELARIVQKNDRRLAYLPVFQTPFLSLVDRIVPFVPYSEKDLRNAIEYEINRILRSFLEGKSGNITISTDMGLVDGIFTLVEQKHPDFSKARTMTQNLMLPILHKLEGKIASNGPPEEIVLYWNGTKIDMISNTHVQSIPEPLSAG</sequence>
<dbReference type="Proteomes" id="UP000007382">
    <property type="component" value="Chromosome"/>
</dbReference>
<evidence type="ECO:0000259" key="5">
    <source>
        <dbReference type="SMART" id="SM00382"/>
    </source>
</evidence>
<keyword evidence="4" id="KW-1133">Transmembrane helix</keyword>
<dbReference type="Pfam" id="PF07724">
    <property type="entry name" value="AAA_2"/>
    <property type="match status" value="1"/>
</dbReference>
<dbReference type="InterPro" id="IPR003593">
    <property type="entry name" value="AAA+_ATPase"/>
</dbReference>
<feature type="transmembrane region" description="Helical" evidence="4">
    <location>
        <begin position="180"/>
        <end position="213"/>
    </location>
</feature>
<evidence type="ECO:0000313" key="7">
    <source>
        <dbReference type="Proteomes" id="UP000007382"/>
    </source>
</evidence>
<proteinExistence type="predicted"/>
<feature type="coiled-coil region" evidence="3">
    <location>
        <begin position="440"/>
        <end position="467"/>
    </location>
</feature>
<reference evidence="6 7" key="1">
    <citation type="journal article" date="2012" name="J. Bacteriol.">
        <title>Complete Genome Sequence of Leptospirillum ferrooxidans Strain C2-3, Isolated from a Fresh Volcanic Ash Deposit on the Island of Miyake, Japan.</title>
        <authorList>
            <person name="Fujimura R."/>
            <person name="Sato Y."/>
            <person name="Nishizawa T."/>
            <person name="Oshima K."/>
            <person name="Kim S.-W."/>
            <person name="Hattori M."/>
            <person name="Kamijo T."/>
            <person name="Ohta H."/>
        </authorList>
    </citation>
    <scope>NUCLEOTIDE SEQUENCE [LARGE SCALE GENOMIC DNA]</scope>
    <source>
        <strain evidence="6 7">C2-3</strain>
    </source>
</reference>
<feature type="transmembrane region" description="Helical" evidence="4">
    <location>
        <begin position="106"/>
        <end position="127"/>
    </location>
</feature>
<dbReference type="PANTHER" id="PTHR11638">
    <property type="entry name" value="ATP-DEPENDENT CLP PROTEASE"/>
    <property type="match status" value="1"/>
</dbReference>
<dbReference type="OrthoDB" id="9814799at2"/>
<dbReference type="GO" id="GO:0034605">
    <property type="term" value="P:cellular response to heat"/>
    <property type="evidence" value="ECO:0007669"/>
    <property type="project" value="TreeGrafter"/>
</dbReference>
<evidence type="ECO:0000313" key="6">
    <source>
        <dbReference type="EMBL" id="BAM07317.1"/>
    </source>
</evidence>
<keyword evidence="6" id="KW-0645">Protease</keyword>
<dbReference type="EMBL" id="AP012342">
    <property type="protein sequence ID" value="BAM07317.1"/>
    <property type="molecule type" value="Genomic_DNA"/>
</dbReference>
<dbReference type="GO" id="GO:0006508">
    <property type="term" value="P:proteolysis"/>
    <property type="evidence" value="ECO:0007669"/>
    <property type="project" value="UniProtKB-KW"/>
</dbReference>
<protein>
    <submittedName>
        <fullName evidence="6">Putative ATP-dependent Clp protease</fullName>
    </submittedName>
</protein>